<dbReference type="SUPFAM" id="SSF81631">
    <property type="entry name" value="PAP/OAS1 substrate-binding domain"/>
    <property type="match status" value="1"/>
</dbReference>
<evidence type="ECO:0000256" key="1">
    <source>
        <dbReference type="ARBA" id="ARBA00001936"/>
    </source>
</evidence>
<evidence type="ECO:0000256" key="13">
    <source>
        <dbReference type="PIRSR" id="PIRSR018425-1"/>
    </source>
</evidence>
<evidence type="ECO:0000259" key="18">
    <source>
        <dbReference type="Pfam" id="PF20750"/>
    </source>
</evidence>
<evidence type="ECO:0000256" key="5">
    <source>
        <dbReference type="ARBA" id="ARBA00022679"/>
    </source>
</evidence>
<dbReference type="InterPro" id="IPR007012">
    <property type="entry name" value="PolA_pol_cen_dom"/>
</dbReference>
<dbReference type="Pfam" id="PF04928">
    <property type="entry name" value="PAP_central"/>
    <property type="match status" value="1"/>
</dbReference>
<feature type="binding site" evidence="14">
    <location>
        <position position="102"/>
    </location>
    <ligand>
        <name>Mg(2+)</name>
        <dbReference type="ChEBI" id="CHEBI:18420"/>
        <label>2</label>
        <note>catalytic</note>
    </ligand>
</feature>
<feature type="compositionally biased region" description="Basic residues" evidence="15">
    <location>
        <begin position="530"/>
        <end position="543"/>
    </location>
</feature>
<dbReference type="InterPro" id="IPR043519">
    <property type="entry name" value="NT_sf"/>
</dbReference>
<name>A0A1I7Z0I5_9BILA</name>
<sequence length="543" mass="62377">MSFGSTVPHLGVSQPISEEFPKPEDLEQTDKLVSTLHSFDFFESDEELQKRMEVLRKINAMVKEWIMAVTEAKCGQDNKDPPGGKLFTFGSYRLGVHTRGADIDSLCVAPRHVDRSDFFGSFYEMLKRDPDVTDLHSVEEAFVPVIKMKYRGIELDVLFARLAAKQIPDDQQLNDDEILRNLDEKSVRSLNGCRVADQILRLVPNGETFKVTLRAVKLWAKNHGIYSNVLGFLGGVSWAILVARTCQLYPNASPSRLLQKFFLVFKNWNWPHPVILRDQDADSRPSIPALESLVWDPRISTSDRYHLMPIITPAYPEQNSTFNVTKSTRQVMTAEFEEGLKISTDVFEGKAEWSRLFEEVNFYSRYKHYIALVCSARTKEDHLVYCGLVESKIRFLVAAFERNPAVNMVHVNPKQYEPLRPLVIKGVPEESTVTVWFIGLDLNKKLKNNIDLEKEIQLFGDNVYRATQMNNAKMYNDDMKVHPSYVKKSDLGLWLPQEVLEKGRKIVMKKERSQNKKRKLSDSNEEVVSNKKKPTCTYHHPGK</sequence>
<keyword evidence="6 14" id="KW-0479">Metal-binding</keyword>
<evidence type="ECO:0000256" key="10">
    <source>
        <dbReference type="ARBA" id="ARBA00023242"/>
    </source>
</evidence>
<dbReference type="InterPro" id="IPR048840">
    <property type="entry name" value="PolA_pol_NTPase"/>
</dbReference>
<dbReference type="Pfam" id="PF20750">
    <property type="entry name" value="PAP_NTPase"/>
    <property type="match status" value="1"/>
</dbReference>
<keyword evidence="19" id="KW-1185">Reference proteome</keyword>
<dbReference type="AlphaFoldDB" id="A0A1I7Z0I5"/>
<comment type="subcellular location">
    <subcellularLocation>
        <location evidence="2 12">Nucleus</location>
    </subcellularLocation>
</comment>
<dbReference type="GO" id="GO:0031123">
    <property type="term" value="P:RNA 3'-end processing"/>
    <property type="evidence" value="ECO:0007669"/>
    <property type="project" value="InterPro"/>
</dbReference>
<feature type="binding site" evidence="13">
    <location>
        <begin position="89"/>
        <end position="91"/>
    </location>
    <ligand>
        <name>ATP</name>
        <dbReference type="ChEBI" id="CHEBI:30616"/>
    </ligand>
</feature>
<dbReference type="PANTHER" id="PTHR10682:SF10">
    <property type="entry name" value="POLYNUCLEOTIDE ADENYLYLTRANSFERASE"/>
    <property type="match status" value="1"/>
</dbReference>
<dbReference type="FunFam" id="1.10.1410.10:FF:000001">
    <property type="entry name" value="Putative poly(A) polymerase gamma"/>
    <property type="match status" value="1"/>
</dbReference>
<comment type="similarity">
    <text evidence="3 12">Belongs to the poly(A) polymerase family.</text>
</comment>
<feature type="binding site" evidence="14">
    <location>
        <position position="156"/>
    </location>
    <ligand>
        <name>Mg(2+)</name>
        <dbReference type="ChEBI" id="CHEBI:18420"/>
        <label>2</label>
        <note>catalytic</note>
    </ligand>
</feature>
<protein>
    <recommendedName>
        <fullName evidence="12">Poly(A) polymerase</fullName>
        <ecNumber evidence="12">2.7.7.19</ecNumber>
    </recommendedName>
</protein>
<dbReference type="Gene3D" id="3.30.70.590">
    <property type="entry name" value="Poly(A) polymerase predicted RNA binding domain"/>
    <property type="match status" value="1"/>
</dbReference>
<dbReference type="Pfam" id="PF04926">
    <property type="entry name" value="PAP_RNA-bind"/>
    <property type="match status" value="2"/>
</dbReference>
<feature type="domain" description="Poly(A) polymerase central" evidence="17">
    <location>
        <begin position="208"/>
        <end position="359"/>
    </location>
</feature>
<evidence type="ECO:0000256" key="7">
    <source>
        <dbReference type="ARBA" id="ARBA00022741"/>
    </source>
</evidence>
<keyword evidence="9 14" id="KW-0460">Magnesium</keyword>
<feature type="binding site" evidence="13">
    <location>
        <position position="217"/>
    </location>
    <ligand>
        <name>ATP</name>
        <dbReference type="ChEBI" id="CHEBI:30616"/>
    </ligand>
</feature>
<evidence type="ECO:0000259" key="17">
    <source>
        <dbReference type="Pfam" id="PF04928"/>
    </source>
</evidence>
<evidence type="ECO:0000256" key="4">
    <source>
        <dbReference type="ARBA" id="ARBA00022664"/>
    </source>
</evidence>
<dbReference type="GO" id="GO:0005634">
    <property type="term" value="C:nucleus"/>
    <property type="evidence" value="ECO:0007669"/>
    <property type="project" value="UniProtKB-SubCell"/>
</dbReference>
<feature type="domain" description="Poly(A) polymerase RNA-binding" evidence="16">
    <location>
        <begin position="361"/>
        <end position="417"/>
    </location>
</feature>
<organism evidence="19 20">
    <name type="scientific">Steinernema glaseri</name>
    <dbReference type="NCBI Taxonomy" id="37863"/>
    <lineage>
        <taxon>Eukaryota</taxon>
        <taxon>Metazoa</taxon>
        <taxon>Ecdysozoa</taxon>
        <taxon>Nematoda</taxon>
        <taxon>Chromadorea</taxon>
        <taxon>Rhabditida</taxon>
        <taxon>Tylenchina</taxon>
        <taxon>Panagrolaimomorpha</taxon>
        <taxon>Strongyloidoidea</taxon>
        <taxon>Steinernematidae</taxon>
        <taxon>Steinernema</taxon>
    </lineage>
</organism>
<evidence type="ECO:0000256" key="11">
    <source>
        <dbReference type="ARBA" id="ARBA00048830"/>
    </source>
</evidence>
<evidence type="ECO:0000256" key="14">
    <source>
        <dbReference type="PIRSR" id="PIRSR018425-2"/>
    </source>
</evidence>
<comment type="cofactor">
    <cofactor evidence="14">
        <name>Mg(2+)</name>
        <dbReference type="ChEBI" id="CHEBI:18420"/>
    </cofactor>
    <text evidence="14">Binds 2 magnesium ions. Also active with manganese.</text>
</comment>
<feature type="region of interest" description="Disordered" evidence="15">
    <location>
        <begin position="509"/>
        <end position="543"/>
    </location>
</feature>
<dbReference type="SUPFAM" id="SSF55003">
    <property type="entry name" value="PAP/Archaeal CCA-adding enzyme, C-terminal domain"/>
    <property type="match status" value="1"/>
</dbReference>
<keyword evidence="7 12" id="KW-0547">Nucleotide-binding</keyword>
<evidence type="ECO:0000256" key="15">
    <source>
        <dbReference type="SAM" id="MobiDB-lite"/>
    </source>
</evidence>
<evidence type="ECO:0000256" key="9">
    <source>
        <dbReference type="ARBA" id="ARBA00022842"/>
    </source>
</evidence>
<feature type="binding site" evidence="13">
    <location>
        <begin position="235"/>
        <end position="236"/>
    </location>
    <ligand>
        <name>ATP</name>
        <dbReference type="ChEBI" id="CHEBI:30616"/>
    </ligand>
</feature>
<keyword evidence="10 12" id="KW-0539">Nucleus</keyword>
<dbReference type="GO" id="GO:0005524">
    <property type="term" value="F:ATP binding"/>
    <property type="evidence" value="ECO:0007669"/>
    <property type="project" value="UniProtKB-UniRule"/>
</dbReference>
<dbReference type="GO" id="GO:0006397">
    <property type="term" value="P:mRNA processing"/>
    <property type="evidence" value="ECO:0007669"/>
    <property type="project" value="UniProtKB-KW"/>
</dbReference>
<dbReference type="CDD" id="cd05402">
    <property type="entry name" value="NT_PAP_TUTase"/>
    <property type="match status" value="1"/>
</dbReference>
<evidence type="ECO:0000256" key="6">
    <source>
        <dbReference type="ARBA" id="ARBA00022723"/>
    </source>
</evidence>
<dbReference type="SUPFAM" id="SSF81301">
    <property type="entry name" value="Nucleotidyltransferase"/>
    <property type="match status" value="1"/>
</dbReference>
<dbReference type="FunFam" id="3.30.460.10:FF:000002">
    <property type="entry name" value="Poly(A) polymerase alpha, putative"/>
    <property type="match status" value="1"/>
</dbReference>
<evidence type="ECO:0000313" key="19">
    <source>
        <dbReference type="Proteomes" id="UP000095287"/>
    </source>
</evidence>
<dbReference type="InterPro" id="IPR007010">
    <property type="entry name" value="PolA_pol_RNA-bd_dom"/>
</dbReference>
<accession>A0A1I7Z0I5</accession>
<feature type="region of interest" description="Disordered" evidence="15">
    <location>
        <begin position="1"/>
        <end position="25"/>
    </location>
</feature>
<evidence type="ECO:0000256" key="12">
    <source>
        <dbReference type="PIRNR" id="PIRNR018425"/>
    </source>
</evidence>
<feature type="binding site" evidence="13">
    <location>
        <position position="156"/>
    </location>
    <ligand>
        <name>ATP</name>
        <dbReference type="ChEBI" id="CHEBI:30616"/>
    </ligand>
</feature>
<feature type="binding site" evidence="14">
    <location>
        <position position="102"/>
    </location>
    <ligand>
        <name>Mg(2+)</name>
        <dbReference type="ChEBI" id="CHEBI:18420"/>
        <label>1</label>
        <note>catalytic</note>
    </ligand>
</feature>
<dbReference type="Gene3D" id="3.30.460.10">
    <property type="entry name" value="Beta Polymerase, domain 2"/>
    <property type="match status" value="1"/>
</dbReference>
<keyword evidence="5 12" id="KW-0808">Transferase</keyword>
<keyword evidence="4 12" id="KW-0507">mRNA processing</keyword>
<feature type="domain" description="Poly(A) polymerase nucleotidyltransferase" evidence="18">
    <location>
        <begin position="11"/>
        <end position="203"/>
    </location>
</feature>
<feature type="binding site" evidence="13">
    <location>
        <begin position="102"/>
        <end position="104"/>
    </location>
    <ligand>
        <name>ATP</name>
        <dbReference type="ChEBI" id="CHEBI:30616"/>
    </ligand>
</feature>
<dbReference type="Gene3D" id="1.10.1410.10">
    <property type="match status" value="1"/>
</dbReference>
<dbReference type="PIRSF" id="PIRSF018425">
    <property type="entry name" value="PolyA_polymerase"/>
    <property type="match status" value="1"/>
</dbReference>
<dbReference type="GO" id="GO:0046872">
    <property type="term" value="F:metal ion binding"/>
    <property type="evidence" value="ECO:0007669"/>
    <property type="project" value="UniProtKB-KW"/>
</dbReference>
<comment type="cofactor">
    <cofactor evidence="1">
        <name>Mn(2+)</name>
        <dbReference type="ChEBI" id="CHEBI:29035"/>
    </cofactor>
</comment>
<dbReference type="InterPro" id="IPR014492">
    <property type="entry name" value="PolyA_polymerase"/>
</dbReference>
<evidence type="ECO:0000259" key="16">
    <source>
        <dbReference type="Pfam" id="PF04926"/>
    </source>
</evidence>
<dbReference type="PANTHER" id="PTHR10682">
    <property type="entry name" value="POLY A POLYMERASE"/>
    <property type="match status" value="1"/>
</dbReference>
<evidence type="ECO:0000256" key="3">
    <source>
        <dbReference type="ARBA" id="ARBA00010912"/>
    </source>
</evidence>
<dbReference type="InterPro" id="IPR011068">
    <property type="entry name" value="NuclTrfase_I-like_C"/>
</dbReference>
<dbReference type="EC" id="2.7.7.19" evidence="12"/>
<dbReference type="WBParaSite" id="L893_g21555.t1">
    <property type="protein sequence ID" value="L893_g21555.t1"/>
    <property type="gene ID" value="L893_g21555"/>
</dbReference>
<evidence type="ECO:0000313" key="20">
    <source>
        <dbReference type="WBParaSite" id="L893_g21555.t1"/>
    </source>
</evidence>
<dbReference type="GO" id="GO:1990817">
    <property type="term" value="F:poly(A) RNA polymerase activity"/>
    <property type="evidence" value="ECO:0007669"/>
    <property type="project" value="UniProtKB-UniRule"/>
</dbReference>
<reference evidence="20" key="1">
    <citation type="submission" date="2016-11" db="UniProtKB">
        <authorList>
            <consortium name="WormBaseParasite"/>
        </authorList>
    </citation>
    <scope>IDENTIFICATION</scope>
</reference>
<feature type="binding site" evidence="14">
    <location>
        <position position="104"/>
    </location>
    <ligand>
        <name>Mg(2+)</name>
        <dbReference type="ChEBI" id="CHEBI:18420"/>
        <label>1</label>
        <note>catalytic</note>
    </ligand>
</feature>
<dbReference type="GO" id="GO:0003723">
    <property type="term" value="F:RNA binding"/>
    <property type="evidence" value="ECO:0007669"/>
    <property type="project" value="UniProtKB-UniRule"/>
</dbReference>
<proteinExistence type="inferred from homology"/>
<dbReference type="Proteomes" id="UP000095287">
    <property type="component" value="Unplaced"/>
</dbReference>
<comment type="function">
    <text evidence="12">Polymerase that creates the 3'-poly(A) tail of mRNA's.</text>
</comment>
<feature type="binding site" evidence="14">
    <location>
        <position position="104"/>
    </location>
    <ligand>
        <name>Mg(2+)</name>
        <dbReference type="ChEBI" id="CHEBI:18420"/>
        <label>2</label>
        <note>catalytic</note>
    </ligand>
</feature>
<feature type="domain" description="Poly(A) polymerase RNA-binding" evidence="16">
    <location>
        <begin position="430"/>
        <end position="499"/>
    </location>
</feature>
<keyword evidence="8 12" id="KW-0067">ATP-binding</keyword>
<evidence type="ECO:0000256" key="2">
    <source>
        <dbReference type="ARBA" id="ARBA00004123"/>
    </source>
</evidence>
<evidence type="ECO:0000256" key="8">
    <source>
        <dbReference type="ARBA" id="ARBA00022840"/>
    </source>
</evidence>
<feature type="binding site" evidence="13">
    <location>
        <position position="226"/>
    </location>
    <ligand>
        <name>ATP</name>
        <dbReference type="ChEBI" id="CHEBI:30616"/>
    </ligand>
</feature>
<feature type="binding site" evidence="13">
    <location>
        <position position="98"/>
    </location>
    <ligand>
        <name>ATP</name>
        <dbReference type="ChEBI" id="CHEBI:30616"/>
    </ligand>
</feature>
<comment type="catalytic activity">
    <reaction evidence="11 12">
        <text>RNA(n) + ATP = RNA(n)-3'-adenine ribonucleotide + diphosphate</text>
        <dbReference type="Rhea" id="RHEA:11332"/>
        <dbReference type="Rhea" id="RHEA-COMP:14527"/>
        <dbReference type="Rhea" id="RHEA-COMP:17347"/>
        <dbReference type="ChEBI" id="CHEBI:30616"/>
        <dbReference type="ChEBI" id="CHEBI:33019"/>
        <dbReference type="ChEBI" id="CHEBI:140395"/>
        <dbReference type="ChEBI" id="CHEBI:173115"/>
        <dbReference type="EC" id="2.7.7.19"/>
    </reaction>
</comment>